<sequence length="53" mass="6223">MSKYMQLTVTVRPHYEPDLERTYPHLARHLGRLDKEIGHEQVYAVDRHGPAPL</sequence>
<dbReference type="RefSeq" id="WP_281794007.1">
    <property type="nucleotide sequence ID" value="NZ_BSDR01000001.1"/>
</dbReference>
<gene>
    <name evidence="1" type="ORF">DAMNIGENAA_20690</name>
</gene>
<dbReference type="EMBL" id="BSDR01000001">
    <property type="protein sequence ID" value="GLI34636.1"/>
    <property type="molecule type" value="Genomic_DNA"/>
</dbReference>
<name>A0A9W6CZH2_9BACT</name>
<evidence type="ECO:0000313" key="2">
    <source>
        <dbReference type="Proteomes" id="UP001144372"/>
    </source>
</evidence>
<keyword evidence="2" id="KW-1185">Reference proteome</keyword>
<protein>
    <submittedName>
        <fullName evidence="1">Uncharacterized protein</fullName>
    </submittedName>
</protein>
<dbReference type="AlphaFoldDB" id="A0A9W6CZH2"/>
<proteinExistence type="predicted"/>
<accession>A0A9W6CZH2</accession>
<organism evidence="1 2">
    <name type="scientific">Desulforhabdus amnigena</name>
    <dbReference type="NCBI Taxonomy" id="40218"/>
    <lineage>
        <taxon>Bacteria</taxon>
        <taxon>Pseudomonadati</taxon>
        <taxon>Thermodesulfobacteriota</taxon>
        <taxon>Syntrophobacteria</taxon>
        <taxon>Syntrophobacterales</taxon>
        <taxon>Syntrophobacteraceae</taxon>
        <taxon>Desulforhabdus</taxon>
    </lineage>
</organism>
<reference evidence="1" key="1">
    <citation type="submission" date="2022-12" db="EMBL/GenBank/DDBJ databases">
        <title>Reference genome sequencing for broad-spectrum identification of bacterial and archaeal isolates by mass spectrometry.</title>
        <authorList>
            <person name="Sekiguchi Y."/>
            <person name="Tourlousse D.M."/>
        </authorList>
    </citation>
    <scope>NUCLEOTIDE SEQUENCE</scope>
    <source>
        <strain evidence="1">ASRB1</strain>
    </source>
</reference>
<evidence type="ECO:0000313" key="1">
    <source>
        <dbReference type="EMBL" id="GLI34636.1"/>
    </source>
</evidence>
<comment type="caution">
    <text evidence="1">The sequence shown here is derived from an EMBL/GenBank/DDBJ whole genome shotgun (WGS) entry which is preliminary data.</text>
</comment>
<dbReference type="Proteomes" id="UP001144372">
    <property type="component" value="Unassembled WGS sequence"/>
</dbReference>